<organism evidence="3 4">
    <name type="scientific">Septoria linicola</name>
    <dbReference type="NCBI Taxonomy" id="215465"/>
    <lineage>
        <taxon>Eukaryota</taxon>
        <taxon>Fungi</taxon>
        <taxon>Dikarya</taxon>
        <taxon>Ascomycota</taxon>
        <taxon>Pezizomycotina</taxon>
        <taxon>Dothideomycetes</taxon>
        <taxon>Dothideomycetidae</taxon>
        <taxon>Mycosphaerellales</taxon>
        <taxon>Mycosphaerellaceae</taxon>
        <taxon>Septoria</taxon>
    </lineage>
</organism>
<keyword evidence="1" id="KW-0349">Heme</keyword>
<dbReference type="Proteomes" id="UP001056384">
    <property type="component" value="Chromosome 8"/>
</dbReference>
<dbReference type="InterPro" id="IPR002401">
    <property type="entry name" value="Cyt_P450_E_grp-I"/>
</dbReference>
<dbReference type="InterPro" id="IPR036396">
    <property type="entry name" value="Cyt_P450_sf"/>
</dbReference>
<dbReference type="SUPFAM" id="SSF48264">
    <property type="entry name" value="Cytochrome P450"/>
    <property type="match status" value="1"/>
</dbReference>
<dbReference type="CDD" id="cd11060">
    <property type="entry name" value="CYP57A1-like"/>
    <property type="match status" value="1"/>
</dbReference>
<name>A0A9Q9B278_9PEZI</name>
<feature type="transmembrane region" description="Helical" evidence="2">
    <location>
        <begin position="7"/>
        <end position="27"/>
    </location>
</feature>
<dbReference type="Pfam" id="PF00067">
    <property type="entry name" value="p450"/>
    <property type="match status" value="1"/>
</dbReference>
<dbReference type="EMBL" id="CP099425">
    <property type="protein sequence ID" value="USW56218.1"/>
    <property type="molecule type" value="Genomic_DNA"/>
</dbReference>
<dbReference type="InterPro" id="IPR001128">
    <property type="entry name" value="Cyt_P450"/>
</dbReference>
<dbReference type="InterPro" id="IPR050121">
    <property type="entry name" value="Cytochrome_P450_monoxygenase"/>
</dbReference>
<dbReference type="PANTHER" id="PTHR24305">
    <property type="entry name" value="CYTOCHROME P450"/>
    <property type="match status" value="1"/>
</dbReference>
<keyword evidence="4" id="KW-1185">Reference proteome</keyword>
<comment type="cofactor">
    <cofactor evidence="1">
        <name>heme</name>
        <dbReference type="ChEBI" id="CHEBI:30413"/>
    </cofactor>
</comment>
<keyword evidence="1" id="KW-0479">Metal-binding</keyword>
<evidence type="ECO:0000313" key="3">
    <source>
        <dbReference type="EMBL" id="USW56218.1"/>
    </source>
</evidence>
<feature type="binding site" description="axial binding residue" evidence="1">
    <location>
        <position position="465"/>
    </location>
    <ligand>
        <name>heme</name>
        <dbReference type="ChEBI" id="CHEBI:30413"/>
    </ligand>
    <ligandPart>
        <name>Fe</name>
        <dbReference type="ChEBI" id="CHEBI:18248"/>
    </ligandPart>
</feature>
<evidence type="ECO:0000256" key="1">
    <source>
        <dbReference type="PIRSR" id="PIRSR602401-1"/>
    </source>
</evidence>
<proteinExistence type="predicted"/>
<accession>A0A9Q9B278</accession>
<gene>
    <name evidence="3" type="ORF">Slin15195_G095370</name>
</gene>
<reference evidence="3" key="1">
    <citation type="submission" date="2022-06" db="EMBL/GenBank/DDBJ databases">
        <title>Complete genome sequences of two strains of the flax pathogen Septoria linicola.</title>
        <authorList>
            <person name="Lapalu N."/>
            <person name="Simon A."/>
            <person name="Demenou B."/>
            <person name="Paumier D."/>
            <person name="Guillot M.-P."/>
            <person name="Gout L."/>
            <person name="Valade R."/>
        </authorList>
    </citation>
    <scope>NUCLEOTIDE SEQUENCE</scope>
    <source>
        <strain evidence="3">SE15195</strain>
    </source>
</reference>
<dbReference type="GO" id="GO:0020037">
    <property type="term" value="F:heme binding"/>
    <property type="evidence" value="ECO:0007669"/>
    <property type="project" value="InterPro"/>
</dbReference>
<protein>
    <submittedName>
        <fullName evidence="3">Cytochrome P450</fullName>
    </submittedName>
</protein>
<dbReference type="PRINTS" id="PR00463">
    <property type="entry name" value="EP450I"/>
</dbReference>
<dbReference type="GO" id="GO:0016705">
    <property type="term" value="F:oxidoreductase activity, acting on paired donors, with incorporation or reduction of molecular oxygen"/>
    <property type="evidence" value="ECO:0007669"/>
    <property type="project" value="InterPro"/>
</dbReference>
<dbReference type="Gene3D" id="1.10.630.10">
    <property type="entry name" value="Cytochrome P450"/>
    <property type="match status" value="1"/>
</dbReference>
<dbReference type="GO" id="GO:0005506">
    <property type="term" value="F:iron ion binding"/>
    <property type="evidence" value="ECO:0007669"/>
    <property type="project" value="InterPro"/>
</dbReference>
<keyword evidence="2" id="KW-1133">Transmembrane helix</keyword>
<keyword evidence="2" id="KW-0472">Membrane</keyword>
<keyword evidence="2" id="KW-0812">Transmembrane</keyword>
<evidence type="ECO:0000256" key="2">
    <source>
        <dbReference type="SAM" id="Phobius"/>
    </source>
</evidence>
<sequence length="520" mass="58587">MARADSLLSYLSIPTLFLLALFAYALWTYTSSRRLAHIPGPWYTNYTSLPLLTWVTRGTAWSHYGELCKTYGPLVRIAPDHLITGSATQWKKMYAARNGYPRSDWFNAMRFTPGKDNTLSMRDEKAHVEMRMKLAGGYGGKENPDLEERIDEQVLALVRLIERKYLSDSKRGVYKPMDLARKSHFFTLDVISSLAFGECFGDLKDDNDNFGYLQETEKSITLINLMAVLPNLYSFLEKSQLLKMLGPSDRDDLGLGRTFKIASNIVAKRFGGKSSSETRADEKPSQDRKDMMGSFLRHGLTREQVESEVVLQILAGSDTTATAVRSVLLNVLSSPAVYEKLLNEIDGTEIAGEVISDAVARMMKYLQACIKEGLRISPPVSGLFSHEVPAGGDTIDGLYVPGGTRIGWSTYAMTRDKTLFGPDESCFRPERWLLTADGGDCEDSAKLREMEQNNEVIFGYGRFKCLGQAVALIELNKIFVELLRRFEIKICNSKQPLEQDFQIGIWVQTGMWVRVSRRDQ</sequence>
<dbReference type="PRINTS" id="PR00385">
    <property type="entry name" value="P450"/>
</dbReference>
<dbReference type="AlphaFoldDB" id="A0A9Q9B278"/>
<keyword evidence="1" id="KW-0408">Iron</keyword>
<dbReference type="GO" id="GO:0004497">
    <property type="term" value="F:monooxygenase activity"/>
    <property type="evidence" value="ECO:0007669"/>
    <property type="project" value="InterPro"/>
</dbReference>
<evidence type="ECO:0000313" key="4">
    <source>
        <dbReference type="Proteomes" id="UP001056384"/>
    </source>
</evidence>
<dbReference type="PANTHER" id="PTHR24305:SF168">
    <property type="entry name" value="P450, PUTATIVE (EUROFUNG)-RELATED"/>
    <property type="match status" value="1"/>
</dbReference>